<comment type="caution">
    <text evidence="2">The sequence shown here is derived from an EMBL/GenBank/DDBJ whole genome shotgun (WGS) entry which is preliminary data.</text>
</comment>
<proteinExistence type="predicted"/>
<organism evidence="2 3">
    <name type="scientific">Actinoplanes hulinensis</name>
    <dbReference type="NCBI Taxonomy" id="1144547"/>
    <lineage>
        <taxon>Bacteria</taxon>
        <taxon>Bacillati</taxon>
        <taxon>Actinomycetota</taxon>
        <taxon>Actinomycetes</taxon>
        <taxon>Micromonosporales</taxon>
        <taxon>Micromonosporaceae</taxon>
        <taxon>Actinoplanes</taxon>
    </lineage>
</organism>
<dbReference type="RefSeq" id="WP_220146287.1">
    <property type="nucleotide sequence ID" value="NZ_JAHXZI010000013.1"/>
</dbReference>
<reference evidence="2 3" key="1">
    <citation type="journal article" date="2013" name="Antonie Van Leeuwenhoek">
        <title>Actinoplanes hulinensis sp. nov., a novel actinomycete isolated from soybean root (Glycine max (L.) Merr).</title>
        <authorList>
            <person name="Shen Y."/>
            <person name="Liu C."/>
            <person name="Wang X."/>
            <person name="Zhao J."/>
            <person name="Jia F."/>
            <person name="Zhang Y."/>
            <person name="Wang L."/>
            <person name="Yang D."/>
            <person name="Xiang W."/>
        </authorList>
    </citation>
    <scope>NUCLEOTIDE SEQUENCE [LARGE SCALE GENOMIC DNA]</scope>
    <source>
        <strain evidence="2 3">NEAU-M9</strain>
    </source>
</reference>
<accession>A0ABS7B7Q0</accession>
<evidence type="ECO:0000256" key="1">
    <source>
        <dbReference type="SAM" id="SignalP"/>
    </source>
</evidence>
<dbReference type="Proteomes" id="UP001519863">
    <property type="component" value="Unassembled WGS sequence"/>
</dbReference>
<feature type="signal peptide" evidence="1">
    <location>
        <begin position="1"/>
        <end position="16"/>
    </location>
</feature>
<gene>
    <name evidence="2" type="ORF">KZ829_24675</name>
</gene>
<sequence>MAAALVMVLGAVGASAAPSYENGDGLVDSCEALVAAGVGDVQCGHFAGIKATTCAELAEQLRQGFVDGYTMIDCADDSDSRRAGRRD</sequence>
<keyword evidence="1" id="KW-0732">Signal</keyword>
<dbReference type="EMBL" id="JAHXZI010000013">
    <property type="protein sequence ID" value="MBW6436942.1"/>
    <property type="molecule type" value="Genomic_DNA"/>
</dbReference>
<evidence type="ECO:0000313" key="3">
    <source>
        <dbReference type="Proteomes" id="UP001519863"/>
    </source>
</evidence>
<name>A0ABS7B7Q0_9ACTN</name>
<protein>
    <submittedName>
        <fullName evidence="2">Uncharacterized protein</fullName>
    </submittedName>
</protein>
<feature type="chain" id="PRO_5045876163" evidence="1">
    <location>
        <begin position="17"/>
        <end position="87"/>
    </location>
</feature>
<evidence type="ECO:0000313" key="2">
    <source>
        <dbReference type="EMBL" id="MBW6436942.1"/>
    </source>
</evidence>
<keyword evidence="3" id="KW-1185">Reference proteome</keyword>